<evidence type="ECO:0008006" key="4">
    <source>
        <dbReference type="Google" id="ProtNLM"/>
    </source>
</evidence>
<dbReference type="Gene3D" id="3.40.50.300">
    <property type="entry name" value="P-loop containing nucleotide triphosphate hydrolases"/>
    <property type="match status" value="1"/>
</dbReference>
<keyword evidence="1" id="KW-0812">Transmembrane</keyword>
<comment type="caution">
    <text evidence="2">The sequence shown here is derived from an EMBL/GenBank/DDBJ whole genome shotgun (WGS) entry which is preliminary data.</text>
</comment>
<dbReference type="PANTHER" id="PTHR32309:SF31">
    <property type="entry name" value="CAPSULAR EXOPOLYSACCHARIDE FAMILY"/>
    <property type="match status" value="1"/>
</dbReference>
<dbReference type="EMBL" id="WLVL01000039">
    <property type="protein sequence ID" value="MTB72659.1"/>
    <property type="molecule type" value="Genomic_DNA"/>
</dbReference>
<gene>
    <name evidence="2" type="ORF">GGG17_11905</name>
</gene>
<dbReference type="InterPro" id="IPR050445">
    <property type="entry name" value="Bact_polysacc_biosynth/exp"/>
</dbReference>
<dbReference type="InterPro" id="IPR027417">
    <property type="entry name" value="P-loop_NTPase"/>
</dbReference>
<sequence length="437" mass="45858">MHFRDYVDVLRRQRVVILLCAVLGMAAPLVAALGTAPEYTASTELMFSVTAGNSATDLNQAATYLERSMASYSKLATTPLILDPVRERLGLSSSVADLQERVTATAPTGTILLDIEARAGTAQEAADLANAVGQEMISAVSRLSPADAKGSQTFKAAVVDRAELPRQEAGQPAWTLAAAGLLLGALLGALLAFLVESLDPRARTRDQIADAAGEQPLGVMSAQRVARPDHGRRHARAADSNAVGLITNAIDALSGHDERCICVTALTSRVPVTGPAIQLANHMARSGRRVVLLDANPGGEDLAGSLGLPVRKGLTDVLAASLDDWSDAIHLGSPGLPDIVPLGTGKPEHIDFVSAARAAQLVESLLERYDTVLIDAGASDHAAAETFAQVSRATLVLVEIGRSRKATIKETLRRYRGLGVRSLGVVGVAPRGLSRFM</sequence>
<accession>A0A6I3IW09</accession>
<dbReference type="PANTHER" id="PTHR32309">
    <property type="entry name" value="TYROSINE-PROTEIN KINASE"/>
    <property type="match status" value="1"/>
</dbReference>
<name>A0A6I3IW09_9MICO</name>
<protein>
    <recommendedName>
        <fullName evidence="4">Polysaccharide chain length determinant N-terminal domain-containing protein</fullName>
    </recommendedName>
</protein>
<proteinExistence type="predicted"/>
<dbReference type="Proteomes" id="UP000431092">
    <property type="component" value="Unassembled WGS sequence"/>
</dbReference>
<feature type="transmembrane region" description="Helical" evidence="1">
    <location>
        <begin position="173"/>
        <end position="195"/>
    </location>
</feature>
<dbReference type="SUPFAM" id="SSF52540">
    <property type="entry name" value="P-loop containing nucleoside triphosphate hydrolases"/>
    <property type="match status" value="1"/>
</dbReference>
<keyword evidence="1" id="KW-1133">Transmembrane helix</keyword>
<dbReference type="AlphaFoldDB" id="A0A6I3IW09"/>
<reference evidence="2 3" key="1">
    <citation type="submission" date="2019-11" db="EMBL/GenBank/DDBJ databases">
        <title>Whole genome sequencing identifies a novel species of the genus Arsenicicoccus isolated from human blood.</title>
        <authorList>
            <person name="Jeong J.H."/>
            <person name="Kweon O.J."/>
            <person name="Kim H.R."/>
            <person name="Kim T.-H."/>
            <person name="Ha S.-M."/>
            <person name="Lee M.-K."/>
        </authorList>
    </citation>
    <scope>NUCLEOTIDE SEQUENCE [LARGE SCALE GENOMIC DNA]</scope>
    <source>
        <strain evidence="2 3">MKL-02</strain>
    </source>
</reference>
<dbReference type="RefSeq" id="WP_154593911.1">
    <property type="nucleotide sequence ID" value="NZ_WLVL01000039.1"/>
</dbReference>
<keyword evidence="3" id="KW-1185">Reference proteome</keyword>
<evidence type="ECO:0000313" key="2">
    <source>
        <dbReference type="EMBL" id="MTB72659.1"/>
    </source>
</evidence>
<evidence type="ECO:0000256" key="1">
    <source>
        <dbReference type="SAM" id="Phobius"/>
    </source>
</evidence>
<organism evidence="2 3">
    <name type="scientific">Arsenicicoccus cauae</name>
    <dbReference type="NCBI Taxonomy" id="2663847"/>
    <lineage>
        <taxon>Bacteria</taxon>
        <taxon>Bacillati</taxon>
        <taxon>Actinomycetota</taxon>
        <taxon>Actinomycetes</taxon>
        <taxon>Micrococcales</taxon>
        <taxon>Intrasporangiaceae</taxon>
        <taxon>Arsenicicoccus</taxon>
    </lineage>
</organism>
<keyword evidence="1" id="KW-0472">Membrane</keyword>
<evidence type="ECO:0000313" key="3">
    <source>
        <dbReference type="Proteomes" id="UP000431092"/>
    </source>
</evidence>